<proteinExistence type="predicted"/>
<protein>
    <submittedName>
        <fullName evidence="2">Uncharacterized protein</fullName>
    </submittedName>
</protein>
<reference evidence="2" key="2">
    <citation type="journal article" date="2015" name="Fish Shellfish Immunol.">
        <title>Early steps in the European eel (Anguilla anguilla)-Vibrio vulnificus interaction in the gills: Role of the RtxA13 toxin.</title>
        <authorList>
            <person name="Callol A."/>
            <person name="Pajuelo D."/>
            <person name="Ebbesson L."/>
            <person name="Teles M."/>
            <person name="MacKenzie S."/>
            <person name="Amaro C."/>
        </authorList>
    </citation>
    <scope>NUCLEOTIDE SEQUENCE</scope>
</reference>
<dbReference type="EMBL" id="GBXM01008533">
    <property type="protein sequence ID" value="JAI00045.1"/>
    <property type="molecule type" value="Transcribed_RNA"/>
</dbReference>
<accession>A0A0E9XBM4</accession>
<keyword evidence="1" id="KW-0472">Membrane</keyword>
<dbReference type="AlphaFoldDB" id="A0A0E9XBM4"/>
<name>A0A0E9XBM4_ANGAN</name>
<keyword evidence="1" id="KW-0812">Transmembrane</keyword>
<reference evidence="2" key="1">
    <citation type="submission" date="2014-11" db="EMBL/GenBank/DDBJ databases">
        <authorList>
            <person name="Amaro Gonzalez C."/>
        </authorList>
    </citation>
    <scope>NUCLEOTIDE SEQUENCE</scope>
</reference>
<organism evidence="2">
    <name type="scientific">Anguilla anguilla</name>
    <name type="common">European freshwater eel</name>
    <name type="synonym">Muraena anguilla</name>
    <dbReference type="NCBI Taxonomy" id="7936"/>
    <lineage>
        <taxon>Eukaryota</taxon>
        <taxon>Metazoa</taxon>
        <taxon>Chordata</taxon>
        <taxon>Craniata</taxon>
        <taxon>Vertebrata</taxon>
        <taxon>Euteleostomi</taxon>
        <taxon>Actinopterygii</taxon>
        <taxon>Neopterygii</taxon>
        <taxon>Teleostei</taxon>
        <taxon>Anguilliformes</taxon>
        <taxon>Anguillidae</taxon>
        <taxon>Anguilla</taxon>
    </lineage>
</organism>
<evidence type="ECO:0000313" key="2">
    <source>
        <dbReference type="EMBL" id="JAI00045.1"/>
    </source>
</evidence>
<sequence length="91" mass="10421">MSLMQRKDSHIIKVQQELQAKDEALIYQMHDGDLDIAYSGFGWEISFKIAVSICFLLILCQSIIMYCMCAILKRQVTIHSSGSLRQAPWLV</sequence>
<evidence type="ECO:0000256" key="1">
    <source>
        <dbReference type="SAM" id="Phobius"/>
    </source>
</evidence>
<feature type="transmembrane region" description="Helical" evidence="1">
    <location>
        <begin position="49"/>
        <end position="72"/>
    </location>
</feature>
<keyword evidence="1" id="KW-1133">Transmembrane helix</keyword>